<evidence type="ECO:0000313" key="4">
    <source>
        <dbReference type="Proteomes" id="UP000030748"/>
    </source>
</evidence>
<accession>A0A022RFF8</accession>
<dbReference type="Pfam" id="PF02519">
    <property type="entry name" value="Auxin_inducible"/>
    <property type="match status" value="1"/>
</dbReference>
<evidence type="ECO:0000256" key="2">
    <source>
        <dbReference type="SAM" id="MobiDB-lite"/>
    </source>
</evidence>
<dbReference type="STRING" id="4155.A0A022RFF8"/>
<feature type="non-terminal residue" evidence="3">
    <location>
        <position position="1"/>
    </location>
</feature>
<evidence type="ECO:0000313" key="3">
    <source>
        <dbReference type="EMBL" id="EYU38769.1"/>
    </source>
</evidence>
<dbReference type="PANTHER" id="PTHR31374:SF203">
    <property type="entry name" value="AUXIN-RESPONSIVE PROTEIN SAUR71-LIKE"/>
    <property type="match status" value="1"/>
</dbReference>
<evidence type="ECO:0000256" key="1">
    <source>
        <dbReference type="ARBA" id="ARBA00006974"/>
    </source>
</evidence>
<dbReference type="AlphaFoldDB" id="A0A022RFF8"/>
<dbReference type="GO" id="GO:0009733">
    <property type="term" value="P:response to auxin"/>
    <property type="evidence" value="ECO:0007669"/>
    <property type="project" value="InterPro"/>
</dbReference>
<proteinExistence type="inferred from homology"/>
<dbReference type="PANTHER" id="PTHR31374">
    <property type="entry name" value="AUXIN-INDUCED PROTEIN-LIKE-RELATED"/>
    <property type="match status" value="1"/>
</dbReference>
<organism evidence="3 4">
    <name type="scientific">Erythranthe guttata</name>
    <name type="common">Yellow monkey flower</name>
    <name type="synonym">Mimulus guttatus</name>
    <dbReference type="NCBI Taxonomy" id="4155"/>
    <lineage>
        <taxon>Eukaryota</taxon>
        <taxon>Viridiplantae</taxon>
        <taxon>Streptophyta</taxon>
        <taxon>Embryophyta</taxon>
        <taxon>Tracheophyta</taxon>
        <taxon>Spermatophyta</taxon>
        <taxon>Magnoliopsida</taxon>
        <taxon>eudicotyledons</taxon>
        <taxon>Gunneridae</taxon>
        <taxon>Pentapetalae</taxon>
        <taxon>asterids</taxon>
        <taxon>lamiids</taxon>
        <taxon>Lamiales</taxon>
        <taxon>Phrymaceae</taxon>
        <taxon>Erythranthe</taxon>
    </lineage>
</organism>
<keyword evidence="4" id="KW-1185">Reference proteome</keyword>
<name>A0A022RFF8_ERYGU</name>
<sequence>RRRRTKMASAMKKVNMITKIVRLKQVAKRWKTSSLGRRSILCYSASSSDADDPAASGRLTPSGSVAVYVGPERRRFVIPTRFLNLPVFVDLLNQAEEEFGYQTTGGLALPCCTDFFEEILRFLDEDEERFRGLGVEEFSKMASEMDLENSDPSSCTESSSAAASSSSSHPFTPLLQKARV</sequence>
<reference evidence="3 4" key="1">
    <citation type="journal article" date="2013" name="Proc. Natl. Acad. Sci. U.S.A.">
        <title>Fine-scale variation in meiotic recombination in Mimulus inferred from population shotgun sequencing.</title>
        <authorList>
            <person name="Hellsten U."/>
            <person name="Wright K.M."/>
            <person name="Jenkins J."/>
            <person name="Shu S."/>
            <person name="Yuan Y."/>
            <person name="Wessler S.R."/>
            <person name="Schmutz J."/>
            <person name="Willis J.H."/>
            <person name="Rokhsar D.S."/>
        </authorList>
    </citation>
    <scope>NUCLEOTIDE SEQUENCE [LARGE SCALE GENOMIC DNA]</scope>
    <source>
        <strain evidence="4">cv. DUN x IM62</strain>
    </source>
</reference>
<dbReference type="InterPro" id="IPR003676">
    <property type="entry name" value="SAUR_fam"/>
</dbReference>
<dbReference type="EMBL" id="KI630480">
    <property type="protein sequence ID" value="EYU38769.1"/>
    <property type="molecule type" value="Genomic_DNA"/>
</dbReference>
<comment type="similarity">
    <text evidence="1">Belongs to the ARG7 family.</text>
</comment>
<dbReference type="Proteomes" id="UP000030748">
    <property type="component" value="Unassembled WGS sequence"/>
</dbReference>
<feature type="compositionally biased region" description="Low complexity" evidence="2">
    <location>
        <begin position="158"/>
        <end position="168"/>
    </location>
</feature>
<protein>
    <submittedName>
        <fullName evidence="3">Uncharacterized protein</fullName>
    </submittedName>
</protein>
<gene>
    <name evidence="3" type="ORF">MIMGU_mgv1a024324mg</name>
</gene>
<dbReference type="eggNOG" id="ENOG502S1H0">
    <property type="taxonomic scope" value="Eukaryota"/>
</dbReference>
<feature type="region of interest" description="Disordered" evidence="2">
    <location>
        <begin position="142"/>
        <end position="180"/>
    </location>
</feature>